<keyword evidence="5" id="KW-0443">Lipid metabolism</keyword>
<comment type="similarity">
    <text evidence="1">Belongs to the CFA/CMAS family.</text>
</comment>
<keyword evidence="4" id="KW-0949">S-adenosyl-L-methionine</keyword>
<dbReference type="GO" id="GO:0008168">
    <property type="term" value="F:methyltransferase activity"/>
    <property type="evidence" value="ECO:0007669"/>
    <property type="project" value="UniProtKB-KW"/>
</dbReference>
<evidence type="ECO:0000256" key="1">
    <source>
        <dbReference type="ARBA" id="ARBA00010815"/>
    </source>
</evidence>
<dbReference type="PIRSF" id="PIRSF003085">
    <property type="entry name" value="CMAS"/>
    <property type="match status" value="1"/>
</dbReference>
<evidence type="ECO:0000313" key="7">
    <source>
        <dbReference type="EMBL" id="UUX49755.1"/>
    </source>
</evidence>
<evidence type="ECO:0000256" key="5">
    <source>
        <dbReference type="ARBA" id="ARBA00023098"/>
    </source>
</evidence>
<evidence type="ECO:0000313" key="8">
    <source>
        <dbReference type="Proteomes" id="UP001060336"/>
    </source>
</evidence>
<protein>
    <submittedName>
        <fullName evidence="7">Cyclopropane-fatty-acyl-phospholipid synthase family protein</fullName>
    </submittedName>
</protein>
<dbReference type="KEGG" id="naci:NUH88_20455"/>
<dbReference type="PANTHER" id="PTHR43667:SF2">
    <property type="entry name" value="FATTY ACID C-METHYL TRANSFERASE"/>
    <property type="match status" value="1"/>
</dbReference>
<evidence type="ECO:0000256" key="2">
    <source>
        <dbReference type="ARBA" id="ARBA00022603"/>
    </source>
</evidence>
<dbReference type="Gene3D" id="3.40.50.150">
    <property type="entry name" value="Vaccinia Virus protein VP39"/>
    <property type="match status" value="1"/>
</dbReference>
<dbReference type="InterPro" id="IPR029063">
    <property type="entry name" value="SAM-dependent_MTases_sf"/>
</dbReference>
<reference evidence="7" key="1">
    <citation type="submission" date="2022-08" db="EMBL/GenBank/DDBJ databases">
        <title>Nisaea acidiphila sp. nov., isolated from a marine algal debris and emended description of the genus Nisaea Urios et al. 2008.</title>
        <authorList>
            <person name="Kwon K."/>
        </authorList>
    </citation>
    <scope>NUCLEOTIDE SEQUENCE</scope>
    <source>
        <strain evidence="7">MEBiC11861</strain>
    </source>
</reference>
<evidence type="ECO:0000256" key="4">
    <source>
        <dbReference type="ARBA" id="ARBA00022691"/>
    </source>
</evidence>
<dbReference type="Proteomes" id="UP001060336">
    <property type="component" value="Chromosome"/>
</dbReference>
<dbReference type="RefSeq" id="WP_257768594.1">
    <property type="nucleotide sequence ID" value="NZ_CP102480.1"/>
</dbReference>
<dbReference type="CDD" id="cd02440">
    <property type="entry name" value="AdoMet_MTases"/>
    <property type="match status" value="1"/>
</dbReference>
<dbReference type="Pfam" id="PF02353">
    <property type="entry name" value="CMAS"/>
    <property type="match status" value="1"/>
</dbReference>
<name>A0A9J7AQ71_9PROT</name>
<keyword evidence="2" id="KW-0489">Methyltransferase</keyword>
<gene>
    <name evidence="7" type="ORF">NUH88_20455</name>
</gene>
<dbReference type="GO" id="GO:0008610">
    <property type="term" value="P:lipid biosynthetic process"/>
    <property type="evidence" value="ECO:0007669"/>
    <property type="project" value="InterPro"/>
</dbReference>
<evidence type="ECO:0000256" key="6">
    <source>
        <dbReference type="PIRSR" id="PIRSR003085-1"/>
    </source>
</evidence>
<organism evidence="7 8">
    <name type="scientific">Nisaea acidiphila</name>
    <dbReference type="NCBI Taxonomy" id="1862145"/>
    <lineage>
        <taxon>Bacteria</taxon>
        <taxon>Pseudomonadati</taxon>
        <taxon>Pseudomonadota</taxon>
        <taxon>Alphaproteobacteria</taxon>
        <taxon>Rhodospirillales</taxon>
        <taxon>Thalassobaculaceae</taxon>
        <taxon>Nisaea</taxon>
    </lineage>
</organism>
<dbReference type="AlphaFoldDB" id="A0A9J7AQ71"/>
<dbReference type="SUPFAM" id="SSF53335">
    <property type="entry name" value="S-adenosyl-L-methionine-dependent methyltransferases"/>
    <property type="match status" value="1"/>
</dbReference>
<dbReference type="InterPro" id="IPR003333">
    <property type="entry name" value="CMAS"/>
</dbReference>
<proteinExistence type="inferred from homology"/>
<feature type="active site" evidence="6">
    <location>
        <position position="394"/>
    </location>
</feature>
<dbReference type="PANTHER" id="PTHR43667">
    <property type="entry name" value="CYCLOPROPANE-FATTY-ACYL-PHOSPHOLIPID SYNTHASE"/>
    <property type="match status" value="1"/>
</dbReference>
<evidence type="ECO:0000256" key="3">
    <source>
        <dbReference type="ARBA" id="ARBA00022679"/>
    </source>
</evidence>
<sequence length="413" mass="47093">MTDHETAEFPLPVTGLRPKRTEILMPWTRALLFMLKAVRVGTLTVHAPNGESYRFEGIAPGPCAEVKLSSDDVSRRLLLGGDVRFGEAYMEGGWDTPDLPALIEFGAQNQRALSRAIDGTRIVRFLKSVQHLANRNTKRGSRRNIAHHYDIGNAFYDKWLDPSMTYSAAVFEPGEKDLEPAQRRKYRRIADMLRLEPGQTVLEIGCGWGGFASVAAREYGARVVGLTLSEEQHDYATERAKREGIADKVSIQLCDYRDVDGRFDHIASIEMFEAVGEKYWPAFFDQVRARLTDTGHAAMQIITIDDEGFETYRRNPDFIQKYIFPGGMLPSVSKLTEQFQASGLECFANDGFGSHYARTLAMWRERFHARWHEIAPLGFDERFRRMWDYYLCYCEGGFRSGHIDVRQIALKHA</sequence>
<dbReference type="GO" id="GO:0032259">
    <property type="term" value="P:methylation"/>
    <property type="evidence" value="ECO:0007669"/>
    <property type="project" value="UniProtKB-KW"/>
</dbReference>
<keyword evidence="8" id="KW-1185">Reference proteome</keyword>
<dbReference type="InterPro" id="IPR050723">
    <property type="entry name" value="CFA/CMAS"/>
</dbReference>
<dbReference type="EMBL" id="CP102480">
    <property type="protein sequence ID" value="UUX49755.1"/>
    <property type="molecule type" value="Genomic_DNA"/>
</dbReference>
<accession>A0A9J7AQ71</accession>
<keyword evidence="3" id="KW-0808">Transferase</keyword>